<keyword evidence="1" id="KW-0812">Transmembrane</keyword>
<keyword evidence="1" id="KW-1133">Transmembrane helix</keyword>
<proteinExistence type="predicted"/>
<gene>
    <name evidence="2" type="ORF">BU16DRAFT_330631</name>
</gene>
<keyword evidence="3" id="KW-1185">Reference proteome</keyword>
<dbReference type="OrthoDB" id="5340195at2759"/>
<reference evidence="2" key="1">
    <citation type="journal article" date="2020" name="Stud. Mycol.">
        <title>101 Dothideomycetes genomes: a test case for predicting lifestyles and emergence of pathogens.</title>
        <authorList>
            <person name="Haridas S."/>
            <person name="Albert R."/>
            <person name="Binder M."/>
            <person name="Bloem J."/>
            <person name="Labutti K."/>
            <person name="Salamov A."/>
            <person name="Andreopoulos B."/>
            <person name="Baker S."/>
            <person name="Barry K."/>
            <person name="Bills G."/>
            <person name="Bluhm B."/>
            <person name="Cannon C."/>
            <person name="Castanera R."/>
            <person name="Culley D."/>
            <person name="Daum C."/>
            <person name="Ezra D."/>
            <person name="Gonzalez J."/>
            <person name="Henrissat B."/>
            <person name="Kuo A."/>
            <person name="Liang C."/>
            <person name="Lipzen A."/>
            <person name="Lutzoni F."/>
            <person name="Magnuson J."/>
            <person name="Mondo S."/>
            <person name="Nolan M."/>
            <person name="Ohm R."/>
            <person name="Pangilinan J."/>
            <person name="Park H.-J."/>
            <person name="Ramirez L."/>
            <person name="Alfaro M."/>
            <person name="Sun H."/>
            <person name="Tritt A."/>
            <person name="Yoshinaga Y."/>
            <person name="Zwiers L.-H."/>
            <person name="Turgeon B."/>
            <person name="Goodwin S."/>
            <person name="Spatafora J."/>
            <person name="Crous P."/>
            <person name="Grigoriev I."/>
        </authorList>
    </citation>
    <scope>NUCLEOTIDE SEQUENCE</scope>
    <source>
        <strain evidence="2">CBS 269.34</strain>
    </source>
</reference>
<sequence>MTSRISTLDPSLQALVPRSTGRPQWGLHWWTPTCIVGLFLLGVIGALAHHQFYKSLQGKEALNQVRQIQYGTALAFFTRATLVGSVVLCYKQRIWYTFRQKALSLKAIEASIEVTEDPTMFWNWEMIKRSKLSTSMAVVSWLMPIAAVLSPGTLSTHAAVLSNSTMCTAPTLNFTEEAYDNFRNPKIIDGSYGISLSYWNTTDINATAPGWFDYWDRPSKNAVRLSVMSVYTNKPVEIKGGDAKACGAGWNCTYSISFVGPGYQCNEIANASSDRALQSGSPFNLSTLAPSGNKIYIADVDAAEYDNPQLLTDSKGQPIEGPPWPAELGALKAEPKLWIGYSVNTTEPYAADSPFAGKWKTVKVPRIFACEHYETQYTVHFNYTGGNQATTVTSRTFLNPIIDTSIRATKSMNGTSQSFEITPPSNFILPGPDVPRYKLIAAYHSIGYLFRNWLRGTVEIEGKWPRTLSDVTETRLVNRKTIWPLQDLETQVQSLYEDLLLTLLSDTSLLIVANNTVPCTRSRFINEFMYEARSLWIGYAIIIVLAFICLLVGFISMIENGVVSGTGFVHTMVTTRNPVLDALGYGSCLGNGPFPRDLLKTKLKFGVVNDSGVEDGLAHCAFGLESQTGKIVKGMPYAGLQPTSRSKEKVD</sequence>
<organism evidence="2 3">
    <name type="scientific">Lophium mytilinum</name>
    <dbReference type="NCBI Taxonomy" id="390894"/>
    <lineage>
        <taxon>Eukaryota</taxon>
        <taxon>Fungi</taxon>
        <taxon>Dikarya</taxon>
        <taxon>Ascomycota</taxon>
        <taxon>Pezizomycotina</taxon>
        <taxon>Dothideomycetes</taxon>
        <taxon>Pleosporomycetidae</taxon>
        <taxon>Mytilinidiales</taxon>
        <taxon>Mytilinidiaceae</taxon>
        <taxon>Lophium</taxon>
    </lineage>
</organism>
<dbReference type="PANTHER" id="PTHR35041:SF3">
    <property type="entry name" value="FORMYLMETHIONINE DEFORMYLASE-LIKE PROTEIN"/>
    <property type="match status" value="1"/>
</dbReference>
<feature type="transmembrane region" description="Helical" evidence="1">
    <location>
        <begin position="536"/>
        <end position="558"/>
    </location>
</feature>
<protein>
    <submittedName>
        <fullName evidence="2">Uncharacterized protein</fullName>
    </submittedName>
</protein>
<accession>A0A6A6QZP0</accession>
<dbReference type="AlphaFoldDB" id="A0A6A6QZP0"/>
<feature type="transmembrane region" description="Helical" evidence="1">
    <location>
        <begin position="27"/>
        <end position="48"/>
    </location>
</feature>
<keyword evidence="1" id="KW-0472">Membrane</keyword>
<feature type="transmembrane region" description="Helical" evidence="1">
    <location>
        <begin position="68"/>
        <end position="90"/>
    </location>
</feature>
<dbReference type="PANTHER" id="PTHR35041">
    <property type="entry name" value="MEDIATOR OF RNA POLYMERASE II TRANSCRIPTION SUBUNIT 1"/>
    <property type="match status" value="1"/>
</dbReference>
<evidence type="ECO:0000313" key="3">
    <source>
        <dbReference type="Proteomes" id="UP000799750"/>
    </source>
</evidence>
<evidence type="ECO:0000256" key="1">
    <source>
        <dbReference type="SAM" id="Phobius"/>
    </source>
</evidence>
<dbReference type="EMBL" id="MU004186">
    <property type="protein sequence ID" value="KAF2497958.1"/>
    <property type="molecule type" value="Genomic_DNA"/>
</dbReference>
<dbReference type="Proteomes" id="UP000799750">
    <property type="component" value="Unassembled WGS sequence"/>
</dbReference>
<name>A0A6A6QZP0_9PEZI</name>
<evidence type="ECO:0000313" key="2">
    <source>
        <dbReference type="EMBL" id="KAF2497958.1"/>
    </source>
</evidence>
<feature type="transmembrane region" description="Helical" evidence="1">
    <location>
        <begin position="136"/>
        <end position="154"/>
    </location>
</feature>